<evidence type="ECO:0000313" key="3">
    <source>
        <dbReference type="EMBL" id="QDU26931.1"/>
    </source>
</evidence>
<evidence type="ECO:0000256" key="1">
    <source>
        <dbReference type="SAM" id="MobiDB-lite"/>
    </source>
</evidence>
<dbReference type="KEGG" id="aagg:ETAA8_20150"/>
<keyword evidence="4" id="KW-1185">Reference proteome</keyword>
<dbReference type="AlphaFoldDB" id="A0A517Y9R2"/>
<evidence type="ECO:0000313" key="4">
    <source>
        <dbReference type="Proteomes" id="UP000315017"/>
    </source>
</evidence>
<reference evidence="3 4" key="1">
    <citation type="submission" date="2019-02" db="EMBL/GenBank/DDBJ databases">
        <title>Deep-cultivation of Planctomycetes and their phenomic and genomic characterization uncovers novel biology.</title>
        <authorList>
            <person name="Wiegand S."/>
            <person name="Jogler M."/>
            <person name="Boedeker C."/>
            <person name="Pinto D."/>
            <person name="Vollmers J."/>
            <person name="Rivas-Marin E."/>
            <person name="Kohn T."/>
            <person name="Peeters S.H."/>
            <person name="Heuer A."/>
            <person name="Rast P."/>
            <person name="Oberbeckmann S."/>
            <person name="Bunk B."/>
            <person name="Jeske O."/>
            <person name="Meyerdierks A."/>
            <person name="Storesund J.E."/>
            <person name="Kallscheuer N."/>
            <person name="Luecker S."/>
            <person name="Lage O.M."/>
            <person name="Pohl T."/>
            <person name="Merkel B.J."/>
            <person name="Hornburger P."/>
            <person name="Mueller R.-W."/>
            <person name="Bruemmer F."/>
            <person name="Labrenz M."/>
            <person name="Spormann A.M."/>
            <person name="Op den Camp H."/>
            <person name="Overmann J."/>
            <person name="Amann R."/>
            <person name="Jetten M.S.M."/>
            <person name="Mascher T."/>
            <person name="Medema M.H."/>
            <person name="Devos D.P."/>
            <person name="Kaster A.-K."/>
            <person name="Ovreas L."/>
            <person name="Rohde M."/>
            <person name="Galperin M.Y."/>
            <person name="Jogler C."/>
        </authorList>
    </citation>
    <scope>NUCLEOTIDE SEQUENCE [LARGE SCALE GENOMIC DNA]</scope>
    <source>
        <strain evidence="3 4">ETA_A8</strain>
    </source>
</reference>
<proteinExistence type="predicted"/>
<organism evidence="3 4">
    <name type="scientific">Anatilimnocola aggregata</name>
    <dbReference type="NCBI Taxonomy" id="2528021"/>
    <lineage>
        <taxon>Bacteria</taxon>
        <taxon>Pseudomonadati</taxon>
        <taxon>Planctomycetota</taxon>
        <taxon>Planctomycetia</taxon>
        <taxon>Pirellulales</taxon>
        <taxon>Pirellulaceae</taxon>
        <taxon>Anatilimnocola</taxon>
    </lineage>
</organism>
<dbReference type="Proteomes" id="UP000315017">
    <property type="component" value="Chromosome"/>
</dbReference>
<gene>
    <name evidence="3" type="ORF">ETAA8_20150</name>
</gene>
<feature type="region of interest" description="Disordered" evidence="1">
    <location>
        <begin position="25"/>
        <end position="44"/>
    </location>
</feature>
<dbReference type="OrthoDB" id="276591at2"/>
<name>A0A517Y9R2_9BACT</name>
<feature type="signal peptide" evidence="2">
    <location>
        <begin position="1"/>
        <end position="21"/>
    </location>
</feature>
<feature type="compositionally biased region" description="Basic and acidic residues" evidence="1">
    <location>
        <begin position="33"/>
        <end position="44"/>
    </location>
</feature>
<evidence type="ECO:0000256" key="2">
    <source>
        <dbReference type="SAM" id="SignalP"/>
    </source>
</evidence>
<keyword evidence="2" id="KW-0732">Signal</keyword>
<feature type="chain" id="PRO_5022200688" evidence="2">
    <location>
        <begin position="22"/>
        <end position="158"/>
    </location>
</feature>
<protein>
    <submittedName>
        <fullName evidence="3">Uncharacterized protein</fullName>
    </submittedName>
</protein>
<dbReference type="RefSeq" id="WP_145087813.1">
    <property type="nucleotide sequence ID" value="NZ_CP036274.1"/>
</dbReference>
<accession>A0A517Y9R2</accession>
<sequence precursor="true">MSLRNATFLLALSFNCVLGCAKPAAPPAPAKADTGHEHAEEGPHKGHLIELGQKGEYHAELTHDDASKTITIYLLGPDAKTAVTIADPELLLNLVAAGEPQQAKLTASPQEGETGGSSRFVLVDEKVLELLEAPKTTGRLNVTINGTSYSGNLEHHDH</sequence>
<dbReference type="EMBL" id="CP036274">
    <property type="protein sequence ID" value="QDU26931.1"/>
    <property type="molecule type" value="Genomic_DNA"/>
</dbReference>